<evidence type="ECO:0000313" key="3">
    <source>
        <dbReference type="Proteomes" id="UP000499080"/>
    </source>
</evidence>
<sequence length="95" mass="11060">MQRHGSARYRHDSVQPHTMNARHRTPTADAQRHHQRSPLIQPEEMSIFTRGAQRLIRQHGGVCAGCTINQPPRKHTIDRDIDDDISEIWPPKTFY</sequence>
<protein>
    <submittedName>
        <fullName evidence="2">Uncharacterized protein</fullName>
    </submittedName>
</protein>
<feature type="region of interest" description="Disordered" evidence="1">
    <location>
        <begin position="1"/>
        <end position="43"/>
    </location>
</feature>
<dbReference type="EMBL" id="BGPR01094708">
    <property type="protein sequence ID" value="GBM35777.1"/>
    <property type="molecule type" value="Genomic_DNA"/>
</dbReference>
<dbReference type="Proteomes" id="UP000499080">
    <property type="component" value="Unassembled WGS sequence"/>
</dbReference>
<dbReference type="AlphaFoldDB" id="A0A4Y2F4T9"/>
<gene>
    <name evidence="2" type="ORF">AVEN_65940_1</name>
</gene>
<keyword evidence="3" id="KW-1185">Reference proteome</keyword>
<evidence type="ECO:0000313" key="2">
    <source>
        <dbReference type="EMBL" id="GBM35777.1"/>
    </source>
</evidence>
<comment type="caution">
    <text evidence="2">The sequence shown here is derived from an EMBL/GenBank/DDBJ whole genome shotgun (WGS) entry which is preliminary data.</text>
</comment>
<reference evidence="2 3" key="1">
    <citation type="journal article" date="2019" name="Sci. Rep.">
        <title>Orb-weaving spider Araneus ventricosus genome elucidates the spidroin gene catalogue.</title>
        <authorList>
            <person name="Kono N."/>
            <person name="Nakamura H."/>
            <person name="Ohtoshi R."/>
            <person name="Moran D.A.P."/>
            <person name="Shinohara A."/>
            <person name="Yoshida Y."/>
            <person name="Fujiwara M."/>
            <person name="Mori M."/>
            <person name="Tomita M."/>
            <person name="Arakawa K."/>
        </authorList>
    </citation>
    <scope>NUCLEOTIDE SEQUENCE [LARGE SCALE GENOMIC DNA]</scope>
</reference>
<proteinExistence type="predicted"/>
<organism evidence="2 3">
    <name type="scientific">Araneus ventricosus</name>
    <name type="common">Orbweaver spider</name>
    <name type="synonym">Epeira ventricosa</name>
    <dbReference type="NCBI Taxonomy" id="182803"/>
    <lineage>
        <taxon>Eukaryota</taxon>
        <taxon>Metazoa</taxon>
        <taxon>Ecdysozoa</taxon>
        <taxon>Arthropoda</taxon>
        <taxon>Chelicerata</taxon>
        <taxon>Arachnida</taxon>
        <taxon>Araneae</taxon>
        <taxon>Araneomorphae</taxon>
        <taxon>Entelegynae</taxon>
        <taxon>Araneoidea</taxon>
        <taxon>Araneidae</taxon>
        <taxon>Araneus</taxon>
    </lineage>
</organism>
<evidence type="ECO:0000256" key="1">
    <source>
        <dbReference type="SAM" id="MobiDB-lite"/>
    </source>
</evidence>
<name>A0A4Y2F4T9_ARAVE</name>
<accession>A0A4Y2F4T9</accession>